<name>A0A6L2M4Y9_TANCI</name>
<evidence type="ECO:0000313" key="1">
    <source>
        <dbReference type="EMBL" id="GEU67674.1"/>
    </source>
</evidence>
<dbReference type="AlphaFoldDB" id="A0A6L2M4Y9"/>
<protein>
    <submittedName>
        <fullName evidence="1">NAC domain-containing protein</fullName>
    </submittedName>
</protein>
<proteinExistence type="predicted"/>
<gene>
    <name evidence="1" type="ORF">Tci_039652</name>
</gene>
<reference evidence="1" key="1">
    <citation type="journal article" date="2019" name="Sci. Rep.">
        <title>Draft genome of Tanacetum cinerariifolium, the natural source of mosquito coil.</title>
        <authorList>
            <person name="Yamashiro T."/>
            <person name="Shiraishi A."/>
            <person name="Satake H."/>
            <person name="Nakayama K."/>
        </authorList>
    </citation>
    <scope>NUCLEOTIDE SEQUENCE</scope>
</reference>
<sequence>MKPFDTFLMGDKVISTTTKRENNEFIKSSVDDLILILRESEVISVYDDLECSMPLDSPPSPRFDVLVERKVDIDLPFGEHLDTLSTRDREIDFNHRDIETNDLIPVPRVFDKPLGNSNSMPRSYDVTFSNPLFDFNDDYTSLMRSLRTLVVWTPIPSSESKVHRDSVSVVGNRLPIRMVRSHCLVRTPDVAAFKKVEEISEVEIRLLALSVRTPDVSVV</sequence>
<comment type="caution">
    <text evidence="1">The sequence shown here is derived from an EMBL/GenBank/DDBJ whole genome shotgun (WGS) entry which is preliminary data.</text>
</comment>
<accession>A0A6L2M4Y9</accession>
<organism evidence="1">
    <name type="scientific">Tanacetum cinerariifolium</name>
    <name type="common">Dalmatian daisy</name>
    <name type="synonym">Chrysanthemum cinerariifolium</name>
    <dbReference type="NCBI Taxonomy" id="118510"/>
    <lineage>
        <taxon>Eukaryota</taxon>
        <taxon>Viridiplantae</taxon>
        <taxon>Streptophyta</taxon>
        <taxon>Embryophyta</taxon>
        <taxon>Tracheophyta</taxon>
        <taxon>Spermatophyta</taxon>
        <taxon>Magnoliopsida</taxon>
        <taxon>eudicotyledons</taxon>
        <taxon>Gunneridae</taxon>
        <taxon>Pentapetalae</taxon>
        <taxon>asterids</taxon>
        <taxon>campanulids</taxon>
        <taxon>Asterales</taxon>
        <taxon>Asteraceae</taxon>
        <taxon>Asteroideae</taxon>
        <taxon>Anthemideae</taxon>
        <taxon>Anthemidinae</taxon>
        <taxon>Tanacetum</taxon>
    </lineage>
</organism>
<dbReference type="EMBL" id="BKCJ010005610">
    <property type="protein sequence ID" value="GEU67674.1"/>
    <property type="molecule type" value="Genomic_DNA"/>
</dbReference>